<feature type="transmembrane region" description="Helical" evidence="1">
    <location>
        <begin position="244"/>
        <end position="262"/>
    </location>
</feature>
<evidence type="ECO:0000256" key="1">
    <source>
        <dbReference type="SAM" id="Phobius"/>
    </source>
</evidence>
<keyword evidence="1" id="KW-1133">Transmembrane helix</keyword>
<sequence>MTALAAAPRRATHPNTPRLSFAHLLKSEAIKILTLRSTWWSLGVTAALSVGISLLIALATSGMGGGMEPTNVILAPTQFTMLVAGILGAIVVTGEYSTGMIRSTLTAEPRRGAVLLAKALVVAVTMMVTTVIIYAVAIAATAPLLGGTGIDWATPADSIVPLALGMLSMACFTLMGVGFGFVLRSGAGAIAVTVGVLFVLPIMLSLFSIAGPDWMWVVEAGKYLPVSAAGSLTRAGATDLVEPALTMAGWVIGPLLLGWIALRWRDA</sequence>
<feature type="transmembrane region" description="Helical" evidence="1">
    <location>
        <begin position="39"/>
        <end position="60"/>
    </location>
</feature>
<dbReference type="RefSeq" id="WP_074695072.1">
    <property type="nucleotide sequence ID" value="NZ_FNJN01000003.1"/>
</dbReference>
<keyword evidence="1" id="KW-0812">Transmembrane</keyword>
<feature type="transmembrane region" description="Helical" evidence="1">
    <location>
        <begin position="190"/>
        <end position="210"/>
    </location>
</feature>
<dbReference type="EMBL" id="FNJN01000003">
    <property type="protein sequence ID" value="SDO99250.1"/>
    <property type="molecule type" value="Genomic_DNA"/>
</dbReference>
<gene>
    <name evidence="2" type="ORF">SAMN04487788_1713</name>
</gene>
<dbReference type="AlphaFoldDB" id="A0A1H0P3K3"/>
<dbReference type="GO" id="GO:0140359">
    <property type="term" value="F:ABC-type transporter activity"/>
    <property type="evidence" value="ECO:0007669"/>
    <property type="project" value="InterPro"/>
</dbReference>
<dbReference type="Pfam" id="PF12679">
    <property type="entry name" value="ABC2_membrane_2"/>
    <property type="match status" value="1"/>
</dbReference>
<evidence type="ECO:0000313" key="2">
    <source>
        <dbReference type="EMBL" id="SDO99250.1"/>
    </source>
</evidence>
<dbReference type="PANTHER" id="PTHR37305:SF1">
    <property type="entry name" value="MEMBRANE PROTEIN"/>
    <property type="match status" value="1"/>
</dbReference>
<organism evidence="2 3">
    <name type="scientific">Microbacterium testaceum (strain StLB037)</name>
    <dbReference type="NCBI Taxonomy" id="979556"/>
    <lineage>
        <taxon>Bacteria</taxon>
        <taxon>Bacillati</taxon>
        <taxon>Actinomycetota</taxon>
        <taxon>Actinomycetes</taxon>
        <taxon>Micrococcales</taxon>
        <taxon>Microbacteriaceae</taxon>
        <taxon>Microbacterium</taxon>
    </lineage>
</organism>
<feature type="transmembrane region" description="Helical" evidence="1">
    <location>
        <begin position="72"/>
        <end position="94"/>
    </location>
</feature>
<feature type="transmembrane region" description="Helical" evidence="1">
    <location>
        <begin position="115"/>
        <end position="139"/>
    </location>
</feature>
<reference evidence="2 3" key="1">
    <citation type="submission" date="2016-10" db="EMBL/GenBank/DDBJ databases">
        <authorList>
            <person name="de Groot N.N."/>
        </authorList>
    </citation>
    <scope>NUCLEOTIDE SEQUENCE [LARGE SCALE GENOMIC DNA]</scope>
    <source>
        <strain evidence="2 3">StLB037</strain>
    </source>
</reference>
<keyword evidence="1" id="KW-0472">Membrane</keyword>
<dbReference type="Proteomes" id="UP000186456">
    <property type="component" value="Unassembled WGS sequence"/>
</dbReference>
<feature type="transmembrane region" description="Helical" evidence="1">
    <location>
        <begin position="159"/>
        <end position="183"/>
    </location>
</feature>
<proteinExistence type="predicted"/>
<evidence type="ECO:0000313" key="3">
    <source>
        <dbReference type="Proteomes" id="UP000186456"/>
    </source>
</evidence>
<accession>A0A1H0P3K3</accession>
<dbReference type="PANTHER" id="PTHR37305">
    <property type="entry name" value="INTEGRAL MEMBRANE PROTEIN-RELATED"/>
    <property type="match status" value="1"/>
</dbReference>
<dbReference type="GO" id="GO:0005886">
    <property type="term" value="C:plasma membrane"/>
    <property type="evidence" value="ECO:0007669"/>
    <property type="project" value="UniProtKB-SubCell"/>
</dbReference>
<protein>
    <submittedName>
        <fullName evidence="2">ABC-2 type transport system permease protein</fullName>
    </submittedName>
</protein>
<name>A0A1H0P3K3_MICTS</name>